<feature type="non-terminal residue" evidence="1">
    <location>
        <position position="1"/>
    </location>
</feature>
<evidence type="ECO:0000313" key="2">
    <source>
        <dbReference type="Proteomes" id="UP000789366"/>
    </source>
</evidence>
<keyword evidence="2" id="KW-1185">Reference proteome</keyword>
<proteinExistence type="predicted"/>
<protein>
    <submittedName>
        <fullName evidence="1">7115_t:CDS:1</fullName>
    </submittedName>
</protein>
<reference evidence="1" key="1">
    <citation type="submission" date="2021-06" db="EMBL/GenBank/DDBJ databases">
        <authorList>
            <person name="Kallberg Y."/>
            <person name="Tangrot J."/>
            <person name="Rosling A."/>
        </authorList>
    </citation>
    <scope>NUCLEOTIDE SEQUENCE</scope>
    <source>
        <strain evidence="1">28 12/20/2015</strain>
    </source>
</reference>
<dbReference type="Proteomes" id="UP000789366">
    <property type="component" value="Unassembled WGS sequence"/>
</dbReference>
<sequence length="102" mass="12142">SERTNIIVWGCFIKEEKELLVFMKEKNSSDTINSQRYIEVLKENLIPFQHELIVNFDDDITFQDNNTPIYMSRYTQEWIEAENIQHLSYSVQSPDLNPIENV</sequence>
<evidence type="ECO:0000313" key="1">
    <source>
        <dbReference type="EMBL" id="CAG8792831.1"/>
    </source>
</evidence>
<gene>
    <name evidence="1" type="ORF">SPELUC_LOCUS17379</name>
</gene>
<organism evidence="1 2">
    <name type="scientific">Cetraspora pellucida</name>
    <dbReference type="NCBI Taxonomy" id="1433469"/>
    <lineage>
        <taxon>Eukaryota</taxon>
        <taxon>Fungi</taxon>
        <taxon>Fungi incertae sedis</taxon>
        <taxon>Mucoromycota</taxon>
        <taxon>Glomeromycotina</taxon>
        <taxon>Glomeromycetes</taxon>
        <taxon>Diversisporales</taxon>
        <taxon>Gigasporaceae</taxon>
        <taxon>Cetraspora</taxon>
    </lineage>
</organism>
<name>A0ACA9RH65_9GLOM</name>
<dbReference type="EMBL" id="CAJVPW010070872">
    <property type="protein sequence ID" value="CAG8792831.1"/>
    <property type="molecule type" value="Genomic_DNA"/>
</dbReference>
<comment type="caution">
    <text evidence="1">The sequence shown here is derived from an EMBL/GenBank/DDBJ whole genome shotgun (WGS) entry which is preliminary data.</text>
</comment>
<accession>A0ACA9RH65</accession>